<evidence type="ECO:0000313" key="2">
    <source>
        <dbReference type="EMBL" id="OIQ66501.1"/>
    </source>
</evidence>
<name>A0A1J5PSG1_9ZZZZ</name>
<feature type="region of interest" description="Disordered" evidence="1">
    <location>
        <begin position="21"/>
        <end position="83"/>
    </location>
</feature>
<gene>
    <name evidence="2" type="ORF">GALL_519280</name>
</gene>
<evidence type="ECO:0000256" key="1">
    <source>
        <dbReference type="SAM" id="MobiDB-lite"/>
    </source>
</evidence>
<feature type="compositionally biased region" description="Basic and acidic residues" evidence="1">
    <location>
        <begin position="27"/>
        <end position="36"/>
    </location>
</feature>
<accession>A0A1J5PSG1</accession>
<feature type="compositionally biased region" description="Basic and acidic residues" evidence="1">
    <location>
        <begin position="53"/>
        <end position="74"/>
    </location>
</feature>
<reference evidence="2" key="1">
    <citation type="submission" date="2016-10" db="EMBL/GenBank/DDBJ databases">
        <title>Sequence of Gallionella enrichment culture.</title>
        <authorList>
            <person name="Poehlein A."/>
            <person name="Muehling M."/>
            <person name="Daniel R."/>
        </authorList>
    </citation>
    <scope>NUCLEOTIDE SEQUENCE</scope>
</reference>
<comment type="caution">
    <text evidence="2">The sequence shown here is derived from an EMBL/GenBank/DDBJ whole genome shotgun (WGS) entry which is preliminary data.</text>
</comment>
<dbReference type="AlphaFoldDB" id="A0A1J5PSG1"/>
<protein>
    <submittedName>
        <fullName evidence="2">Uncharacterized protein</fullName>
    </submittedName>
</protein>
<organism evidence="2">
    <name type="scientific">mine drainage metagenome</name>
    <dbReference type="NCBI Taxonomy" id="410659"/>
    <lineage>
        <taxon>unclassified sequences</taxon>
        <taxon>metagenomes</taxon>
        <taxon>ecological metagenomes</taxon>
    </lineage>
</organism>
<dbReference type="EMBL" id="MLJW01006555">
    <property type="protein sequence ID" value="OIQ66501.1"/>
    <property type="molecule type" value="Genomic_DNA"/>
</dbReference>
<sequence length="83" mass="9424">MHVDRPRQRDPVDRQFLIVDPIGCKTGEQHPDKCDKSDDETQPNHSLTQKRGIGKENDEAFDDRPGADKPKRNESQPFGIVEG</sequence>
<proteinExistence type="predicted"/>